<proteinExistence type="predicted"/>
<gene>
    <name evidence="1" type="ORF">PMEA_00020965</name>
</gene>
<protein>
    <submittedName>
        <fullName evidence="1">Uncharacterized protein</fullName>
    </submittedName>
</protein>
<comment type="caution">
    <text evidence="1">The sequence shown here is derived from an EMBL/GenBank/DDBJ whole genome shotgun (WGS) entry which is preliminary data.</text>
</comment>
<dbReference type="AlphaFoldDB" id="A0AAU9XCX5"/>
<dbReference type="Proteomes" id="UP001159428">
    <property type="component" value="Unassembled WGS sequence"/>
</dbReference>
<evidence type="ECO:0000313" key="1">
    <source>
        <dbReference type="EMBL" id="CAH3144302.1"/>
    </source>
</evidence>
<dbReference type="EMBL" id="CALNXJ010000039">
    <property type="protein sequence ID" value="CAH3144302.1"/>
    <property type="molecule type" value="Genomic_DNA"/>
</dbReference>
<reference evidence="1 2" key="1">
    <citation type="submission" date="2022-05" db="EMBL/GenBank/DDBJ databases">
        <authorList>
            <consortium name="Genoscope - CEA"/>
            <person name="William W."/>
        </authorList>
    </citation>
    <scope>NUCLEOTIDE SEQUENCE [LARGE SCALE GENOMIC DNA]</scope>
</reference>
<organism evidence="1 2">
    <name type="scientific">Pocillopora meandrina</name>
    <dbReference type="NCBI Taxonomy" id="46732"/>
    <lineage>
        <taxon>Eukaryota</taxon>
        <taxon>Metazoa</taxon>
        <taxon>Cnidaria</taxon>
        <taxon>Anthozoa</taxon>
        <taxon>Hexacorallia</taxon>
        <taxon>Scleractinia</taxon>
        <taxon>Astrocoeniina</taxon>
        <taxon>Pocilloporidae</taxon>
        <taxon>Pocillopora</taxon>
    </lineage>
</organism>
<keyword evidence="2" id="KW-1185">Reference proteome</keyword>
<sequence>MAEWHIYASGPNKVLSSKKYWIDNGTSGGRNNVKTAIKQATDYTNKSDLLTYLGAWMPQDNENGSITESEAINFARFFVAELGKVNIPWSLNALDNCYSTKNKTWLTGDQEIQKRKLNMSMILDNIRELMPQILRTYYPVWQSSSITKSASSIIWYWFNTNWLKPNENWTHNDPLRYSKKKVTDVCEKRFTNLRARCRADLYHTTTPPSTLHGFLTN</sequence>
<evidence type="ECO:0000313" key="2">
    <source>
        <dbReference type="Proteomes" id="UP001159428"/>
    </source>
</evidence>
<name>A0AAU9XCX5_9CNID</name>
<accession>A0AAU9XCX5</accession>